<organism evidence="1 2">
    <name type="scientific">Acaulospora colombiana</name>
    <dbReference type="NCBI Taxonomy" id="27376"/>
    <lineage>
        <taxon>Eukaryota</taxon>
        <taxon>Fungi</taxon>
        <taxon>Fungi incertae sedis</taxon>
        <taxon>Mucoromycota</taxon>
        <taxon>Glomeromycotina</taxon>
        <taxon>Glomeromycetes</taxon>
        <taxon>Diversisporales</taxon>
        <taxon>Acaulosporaceae</taxon>
        <taxon>Acaulospora</taxon>
    </lineage>
</organism>
<name>A0ACA9K295_9GLOM</name>
<protein>
    <submittedName>
        <fullName evidence="1">11231_t:CDS:1</fullName>
    </submittedName>
</protein>
<dbReference type="Proteomes" id="UP000789525">
    <property type="component" value="Unassembled WGS sequence"/>
</dbReference>
<gene>
    <name evidence="1" type="ORF">ACOLOM_LOCUS621</name>
</gene>
<dbReference type="EMBL" id="CAJVPT010000640">
    <property type="protein sequence ID" value="CAG8447967.1"/>
    <property type="molecule type" value="Genomic_DNA"/>
</dbReference>
<proteinExistence type="predicted"/>
<comment type="caution">
    <text evidence="1">The sequence shown here is derived from an EMBL/GenBank/DDBJ whole genome shotgun (WGS) entry which is preliminary data.</text>
</comment>
<keyword evidence="2" id="KW-1185">Reference proteome</keyword>
<evidence type="ECO:0000313" key="1">
    <source>
        <dbReference type="EMBL" id="CAG8447967.1"/>
    </source>
</evidence>
<accession>A0ACA9K295</accession>
<reference evidence="1" key="1">
    <citation type="submission" date="2021-06" db="EMBL/GenBank/DDBJ databases">
        <authorList>
            <person name="Kallberg Y."/>
            <person name="Tangrot J."/>
            <person name="Rosling A."/>
        </authorList>
    </citation>
    <scope>NUCLEOTIDE SEQUENCE</scope>
    <source>
        <strain evidence="1">CL356</strain>
    </source>
</reference>
<evidence type="ECO:0000313" key="2">
    <source>
        <dbReference type="Proteomes" id="UP000789525"/>
    </source>
</evidence>
<sequence>MSELMISEDIFNIDIEIETERTERKIKERVEQHSQYVPKHDYDGWFHKSKTPTFDLLVQKNGPNQLKQSIDHYYFHKNFQESLRLSLEFVEFVEDRNKKIACEGDGNVDDEEKKQQYLHSNPNKLTSTRDMLEIGARSALKLGNVEIAVKCADKLSSEQLFIEEPDITLEDTFIAQISLLSFHRALKIMKTSEWFNSIDFVSNRFIREKVQIETLIHKLEEEGVDMEGAYVGGENSKLGLEKYGFESEMINYILTECKADVRVSVDQEKSVDQL</sequence>